<dbReference type="RefSeq" id="WP_194115874.1">
    <property type="nucleotide sequence ID" value="NZ_JADFUA010000004.1"/>
</dbReference>
<organism evidence="9 10">
    <name type="scientific">Chitinilyticum piscinae</name>
    <dbReference type="NCBI Taxonomy" id="2866724"/>
    <lineage>
        <taxon>Bacteria</taxon>
        <taxon>Pseudomonadati</taxon>
        <taxon>Pseudomonadota</taxon>
        <taxon>Betaproteobacteria</taxon>
        <taxon>Neisseriales</taxon>
        <taxon>Chitinibacteraceae</taxon>
        <taxon>Chitinilyticum</taxon>
    </lineage>
</organism>
<dbReference type="PANTHER" id="PTHR30446:SF0">
    <property type="entry name" value="RECOMBINATION PROTEIN RECR"/>
    <property type="match status" value="1"/>
</dbReference>
<dbReference type="InterPro" id="IPR034137">
    <property type="entry name" value="TOPRIM_RecR"/>
</dbReference>
<proteinExistence type="inferred from homology"/>
<keyword evidence="10" id="KW-1185">Reference proteome</keyword>
<dbReference type="InterPro" id="IPR006171">
    <property type="entry name" value="TOPRIM_dom"/>
</dbReference>
<evidence type="ECO:0000259" key="8">
    <source>
        <dbReference type="PROSITE" id="PS50880"/>
    </source>
</evidence>
<dbReference type="Pfam" id="PF21175">
    <property type="entry name" value="RecR_C"/>
    <property type="match status" value="1"/>
</dbReference>
<dbReference type="InterPro" id="IPR015967">
    <property type="entry name" value="Rcmb_RecR_Znf"/>
</dbReference>
<evidence type="ECO:0000313" key="10">
    <source>
        <dbReference type="Proteomes" id="UP000604481"/>
    </source>
</evidence>
<comment type="function">
    <text evidence="7">May play a role in DNA repair. It seems to be involved in an RecBC-independent recombinational process of DNA repair. It may act with RecF and RecO.</text>
</comment>
<dbReference type="AlphaFoldDB" id="A0A8J7FNG4"/>
<dbReference type="GO" id="GO:0006310">
    <property type="term" value="P:DNA recombination"/>
    <property type="evidence" value="ECO:0007669"/>
    <property type="project" value="UniProtKB-UniRule"/>
</dbReference>
<dbReference type="Proteomes" id="UP000604481">
    <property type="component" value="Unassembled WGS sequence"/>
</dbReference>
<protein>
    <recommendedName>
        <fullName evidence="7">Recombination protein RecR</fullName>
    </recommendedName>
</protein>
<evidence type="ECO:0000256" key="3">
    <source>
        <dbReference type="ARBA" id="ARBA00022771"/>
    </source>
</evidence>
<comment type="similarity">
    <text evidence="7">Belongs to the RecR family.</text>
</comment>
<keyword evidence="6 7" id="KW-0234">DNA repair</keyword>
<comment type="caution">
    <text evidence="9">The sequence shown here is derived from an EMBL/GenBank/DDBJ whole genome shotgun (WGS) entry which is preliminary data.</text>
</comment>
<dbReference type="PROSITE" id="PS01300">
    <property type="entry name" value="RECR"/>
    <property type="match status" value="1"/>
</dbReference>
<evidence type="ECO:0000313" key="9">
    <source>
        <dbReference type="EMBL" id="MBE9609344.1"/>
    </source>
</evidence>
<keyword evidence="4 7" id="KW-0862">Zinc</keyword>
<sequence length="199" mass="21727">MSTPPSLQALINALKVLPGVGPKSAQRMAFHLVQRDPAGAVQLAQAIIDAQGRLQHCRLCNTFAETDVCEICQDEQRNHSQLCVVEMPTDLWAIEATRAFEGRYFVLMGRLSPLDGVGVNDIALRPLISRALDGEIEEVILATNFTTEGEATAYYLSELLRARGLKVSRIARGLPVGGELEHADPATLAQAVIERRDKP</sequence>
<dbReference type="GO" id="GO:0006281">
    <property type="term" value="P:DNA repair"/>
    <property type="evidence" value="ECO:0007669"/>
    <property type="project" value="UniProtKB-UniRule"/>
</dbReference>
<dbReference type="Pfam" id="PF02132">
    <property type="entry name" value="RecR_ZnF"/>
    <property type="match status" value="1"/>
</dbReference>
<evidence type="ECO:0000256" key="7">
    <source>
        <dbReference type="HAMAP-Rule" id="MF_00017"/>
    </source>
</evidence>
<dbReference type="GO" id="GO:0008270">
    <property type="term" value="F:zinc ion binding"/>
    <property type="evidence" value="ECO:0007669"/>
    <property type="project" value="UniProtKB-KW"/>
</dbReference>
<accession>A0A8J7FNG4</accession>
<dbReference type="SUPFAM" id="SSF111304">
    <property type="entry name" value="Recombination protein RecR"/>
    <property type="match status" value="1"/>
</dbReference>
<dbReference type="Pfam" id="PF13662">
    <property type="entry name" value="Toprim_4"/>
    <property type="match status" value="1"/>
</dbReference>
<dbReference type="CDD" id="cd01025">
    <property type="entry name" value="TOPRIM_recR"/>
    <property type="match status" value="1"/>
</dbReference>
<evidence type="ECO:0000256" key="6">
    <source>
        <dbReference type="ARBA" id="ARBA00023204"/>
    </source>
</evidence>
<keyword evidence="5 7" id="KW-0233">DNA recombination</keyword>
<reference evidence="9 10" key="1">
    <citation type="submission" date="2020-10" db="EMBL/GenBank/DDBJ databases">
        <title>The genome sequence of Chitinilyticum litopenaei 4Y14.</title>
        <authorList>
            <person name="Liu Y."/>
        </authorList>
    </citation>
    <scope>NUCLEOTIDE SEQUENCE [LARGE SCALE GENOMIC DNA]</scope>
    <source>
        <strain evidence="9 10">4Y14</strain>
    </source>
</reference>
<feature type="zinc finger region" description="C4-type" evidence="7">
    <location>
        <begin position="57"/>
        <end position="72"/>
    </location>
</feature>
<evidence type="ECO:0000256" key="1">
    <source>
        <dbReference type="ARBA" id="ARBA00022723"/>
    </source>
</evidence>
<dbReference type="InterPro" id="IPR023627">
    <property type="entry name" value="Rcmb_RecR"/>
</dbReference>
<dbReference type="PANTHER" id="PTHR30446">
    <property type="entry name" value="RECOMBINATION PROTEIN RECR"/>
    <property type="match status" value="1"/>
</dbReference>
<dbReference type="Gene3D" id="6.10.250.240">
    <property type="match status" value="1"/>
</dbReference>
<dbReference type="NCBIfam" id="TIGR00615">
    <property type="entry name" value="recR"/>
    <property type="match status" value="1"/>
</dbReference>
<dbReference type="InterPro" id="IPR000093">
    <property type="entry name" value="DNA_Rcmb_RecR"/>
</dbReference>
<keyword evidence="2 7" id="KW-0227">DNA damage</keyword>
<keyword evidence="1 7" id="KW-0479">Metal-binding</keyword>
<dbReference type="Gene3D" id="1.10.8.420">
    <property type="entry name" value="RecR Domain 1"/>
    <property type="match status" value="1"/>
</dbReference>
<dbReference type="HAMAP" id="MF_00017">
    <property type="entry name" value="RecR"/>
    <property type="match status" value="1"/>
</dbReference>
<evidence type="ECO:0000256" key="2">
    <source>
        <dbReference type="ARBA" id="ARBA00022763"/>
    </source>
</evidence>
<dbReference type="SMART" id="SM00493">
    <property type="entry name" value="TOPRIM"/>
    <property type="match status" value="1"/>
</dbReference>
<evidence type="ECO:0000256" key="5">
    <source>
        <dbReference type="ARBA" id="ARBA00023172"/>
    </source>
</evidence>
<dbReference type="EMBL" id="JADFUA010000004">
    <property type="protein sequence ID" value="MBE9609344.1"/>
    <property type="molecule type" value="Genomic_DNA"/>
</dbReference>
<dbReference type="Pfam" id="PF21176">
    <property type="entry name" value="RecR_HhH"/>
    <property type="match status" value="1"/>
</dbReference>
<evidence type="ECO:0000256" key="4">
    <source>
        <dbReference type="ARBA" id="ARBA00022833"/>
    </source>
</evidence>
<gene>
    <name evidence="7 9" type="primary">recR</name>
    <name evidence="9" type="ORF">INR99_08275</name>
</gene>
<dbReference type="PROSITE" id="PS50880">
    <property type="entry name" value="TOPRIM"/>
    <property type="match status" value="1"/>
</dbReference>
<keyword evidence="3 7" id="KW-0863">Zinc-finger</keyword>
<name>A0A8J7FNG4_9NEIS</name>
<dbReference type="GO" id="GO:0003677">
    <property type="term" value="F:DNA binding"/>
    <property type="evidence" value="ECO:0007669"/>
    <property type="project" value="UniProtKB-UniRule"/>
</dbReference>
<feature type="domain" description="Toprim" evidence="8">
    <location>
        <begin position="80"/>
        <end position="175"/>
    </location>
</feature>
<dbReference type="Gene3D" id="3.40.1360.10">
    <property type="match status" value="1"/>
</dbReference>